<name>A0A915K9I1_ROMCU</name>
<proteinExistence type="predicted"/>
<reference evidence="2" key="1">
    <citation type="submission" date="2022-11" db="UniProtKB">
        <authorList>
            <consortium name="WormBaseParasite"/>
        </authorList>
    </citation>
    <scope>IDENTIFICATION</scope>
</reference>
<dbReference type="WBParaSite" id="nRc.2.0.1.t34553-RA">
    <property type="protein sequence ID" value="nRc.2.0.1.t34553-RA"/>
    <property type="gene ID" value="nRc.2.0.1.g34553"/>
</dbReference>
<accession>A0A915K9I1</accession>
<dbReference type="Proteomes" id="UP000887565">
    <property type="component" value="Unplaced"/>
</dbReference>
<evidence type="ECO:0000313" key="1">
    <source>
        <dbReference type="Proteomes" id="UP000887565"/>
    </source>
</evidence>
<organism evidence="1 2">
    <name type="scientific">Romanomermis culicivorax</name>
    <name type="common">Nematode worm</name>
    <dbReference type="NCBI Taxonomy" id="13658"/>
    <lineage>
        <taxon>Eukaryota</taxon>
        <taxon>Metazoa</taxon>
        <taxon>Ecdysozoa</taxon>
        <taxon>Nematoda</taxon>
        <taxon>Enoplea</taxon>
        <taxon>Dorylaimia</taxon>
        <taxon>Mermithida</taxon>
        <taxon>Mermithoidea</taxon>
        <taxon>Mermithidae</taxon>
        <taxon>Romanomermis</taxon>
    </lineage>
</organism>
<sequence length="75" mass="8976">MYNYHNAYSFHKRAPKSEGHVSSRSLHYRQLYPKPPDYQGWYGPILNRICTSMRNLLYCLRYEDEGSSYHSGLDR</sequence>
<dbReference type="AlphaFoldDB" id="A0A915K9I1"/>
<keyword evidence="1" id="KW-1185">Reference proteome</keyword>
<evidence type="ECO:0000313" key="2">
    <source>
        <dbReference type="WBParaSite" id="nRc.2.0.1.t34553-RA"/>
    </source>
</evidence>
<protein>
    <submittedName>
        <fullName evidence="2">Uncharacterized protein</fullName>
    </submittedName>
</protein>